<keyword evidence="2" id="KW-0472">Membrane</keyword>
<organism evidence="4 5">
    <name type="scientific">Sphaerobolus stellatus (strain SS14)</name>
    <dbReference type="NCBI Taxonomy" id="990650"/>
    <lineage>
        <taxon>Eukaryota</taxon>
        <taxon>Fungi</taxon>
        <taxon>Dikarya</taxon>
        <taxon>Basidiomycota</taxon>
        <taxon>Agaricomycotina</taxon>
        <taxon>Agaricomycetes</taxon>
        <taxon>Phallomycetidae</taxon>
        <taxon>Geastrales</taxon>
        <taxon>Sphaerobolaceae</taxon>
        <taxon>Sphaerobolus</taxon>
    </lineage>
</organism>
<evidence type="ECO:0000256" key="1">
    <source>
        <dbReference type="SAM" id="MobiDB-lite"/>
    </source>
</evidence>
<feature type="region of interest" description="Disordered" evidence="1">
    <location>
        <begin position="345"/>
        <end position="459"/>
    </location>
</feature>
<feature type="compositionally biased region" description="Polar residues" evidence="1">
    <location>
        <begin position="423"/>
        <end position="441"/>
    </location>
</feature>
<dbReference type="HOGENOM" id="CLU_479107_0_0_1"/>
<feature type="compositionally biased region" description="Low complexity" evidence="1">
    <location>
        <begin position="507"/>
        <end position="531"/>
    </location>
</feature>
<proteinExistence type="predicted"/>
<evidence type="ECO:0000313" key="5">
    <source>
        <dbReference type="Proteomes" id="UP000054279"/>
    </source>
</evidence>
<evidence type="ECO:0000313" key="4">
    <source>
        <dbReference type="EMBL" id="KIJ40937.1"/>
    </source>
</evidence>
<feature type="transmembrane region" description="Helical" evidence="2">
    <location>
        <begin position="248"/>
        <end position="268"/>
    </location>
</feature>
<evidence type="ECO:0000256" key="2">
    <source>
        <dbReference type="SAM" id="Phobius"/>
    </source>
</evidence>
<keyword evidence="2" id="KW-0812">Transmembrane</keyword>
<keyword evidence="3" id="KW-0732">Signal</keyword>
<keyword evidence="2" id="KW-1133">Transmembrane helix</keyword>
<sequence length="569" mass="61386">MVQSSFRFLAISSLFTIVRAYDVEFGLAHQCGPVEVAWSLSATSGAQPVYPVYLNIIPFNSTATMQEITGWNATRTSGFANLKFNFPAGTKYLLGVTDSTGNGFGGTSSIRRALQSPTGDTSCLAPNSSQIPKDRLLYEVSKHSKNNQLTLNVKWDPSIQSPVLRLFVPKMTPMNVGVLGGTTLAIPLPCEQMDSDQATAVVLFGNSTTGTFNTSQVSLANSSCLEATNPSVTDSGFGVHPVAAARTIGYTTAGILFVVILVFLITRYQKRHPNVQRGIITGEGIYPPPEPPPEMVKSAPSDRPASLVWNIPVYVRRPGVTVLGPGPFTSTAQSEPIKSLPPIVTSLQTSSPAEPSIISSPFTIGHSSPQENTGTRPLAIVKVQRNSDRSVTPSRKRRPSTAPPLSFNFNRGSLPPSFRRTSEASTVRTVSSPQDTESPQDQVPLPESEPVPDSPTVPEFLRLPSFRFSMSSMPKLIKTRSQQSIQRSTYLELLEDWEGKGFKLPHSRSGTVSSRTTSTKPPSRTGTSSKRASSKSRSSKRNGSGDKTPSVDKQSTQDTPEINVVQSMP</sequence>
<accession>A0A0C9VHR4</accession>
<reference evidence="4 5" key="1">
    <citation type="submission" date="2014-06" db="EMBL/GenBank/DDBJ databases">
        <title>Evolutionary Origins and Diversification of the Mycorrhizal Mutualists.</title>
        <authorList>
            <consortium name="DOE Joint Genome Institute"/>
            <consortium name="Mycorrhizal Genomics Consortium"/>
            <person name="Kohler A."/>
            <person name="Kuo A."/>
            <person name="Nagy L.G."/>
            <person name="Floudas D."/>
            <person name="Copeland A."/>
            <person name="Barry K.W."/>
            <person name="Cichocki N."/>
            <person name="Veneault-Fourrey C."/>
            <person name="LaButti K."/>
            <person name="Lindquist E.A."/>
            <person name="Lipzen A."/>
            <person name="Lundell T."/>
            <person name="Morin E."/>
            <person name="Murat C."/>
            <person name="Riley R."/>
            <person name="Ohm R."/>
            <person name="Sun H."/>
            <person name="Tunlid A."/>
            <person name="Henrissat B."/>
            <person name="Grigoriev I.V."/>
            <person name="Hibbett D.S."/>
            <person name="Martin F."/>
        </authorList>
    </citation>
    <scope>NUCLEOTIDE SEQUENCE [LARGE SCALE GENOMIC DNA]</scope>
    <source>
        <strain evidence="4 5">SS14</strain>
    </source>
</reference>
<dbReference type="OrthoDB" id="3263987at2759"/>
<keyword evidence="5" id="KW-1185">Reference proteome</keyword>
<evidence type="ECO:0000256" key="3">
    <source>
        <dbReference type="SAM" id="SignalP"/>
    </source>
</evidence>
<feature type="region of interest" description="Disordered" evidence="1">
    <location>
        <begin position="501"/>
        <end position="569"/>
    </location>
</feature>
<protein>
    <submittedName>
        <fullName evidence="4">Uncharacterized protein</fullName>
    </submittedName>
</protein>
<dbReference type="EMBL" id="KN837140">
    <property type="protein sequence ID" value="KIJ40937.1"/>
    <property type="molecule type" value="Genomic_DNA"/>
</dbReference>
<dbReference type="AlphaFoldDB" id="A0A0C9VHR4"/>
<name>A0A0C9VHR4_SPHS4</name>
<feature type="signal peptide" evidence="3">
    <location>
        <begin position="1"/>
        <end position="20"/>
    </location>
</feature>
<feature type="compositionally biased region" description="Low complexity" evidence="1">
    <location>
        <begin position="350"/>
        <end position="361"/>
    </location>
</feature>
<gene>
    <name evidence="4" type="ORF">M422DRAFT_68443</name>
</gene>
<feature type="compositionally biased region" description="Polar residues" evidence="1">
    <location>
        <begin position="551"/>
        <end position="569"/>
    </location>
</feature>
<feature type="compositionally biased region" description="Polar residues" evidence="1">
    <location>
        <begin position="365"/>
        <end position="375"/>
    </location>
</feature>
<feature type="chain" id="PRO_5002204680" evidence="3">
    <location>
        <begin position="21"/>
        <end position="569"/>
    </location>
</feature>
<dbReference type="Proteomes" id="UP000054279">
    <property type="component" value="Unassembled WGS sequence"/>
</dbReference>